<feature type="transmembrane region" description="Helical" evidence="1">
    <location>
        <begin position="20"/>
        <end position="48"/>
    </location>
</feature>
<keyword evidence="1" id="KW-0472">Membrane</keyword>
<reference evidence="2 3" key="1">
    <citation type="journal article" date="2013" name="Genome Announc.">
        <title>Complete Genome Sequence of Leifsonia xyli subsp. cynodontis Strain DSM46306, a Gram-Positive Bacterial Pathogen of Grasses.</title>
        <authorList>
            <person name="Monteiro-Vitorello C.B."/>
            <person name="Zerillo M.M."/>
            <person name="Van Sluys M.A."/>
            <person name="Camargo L.E."/>
            <person name="Kitajima J.P."/>
        </authorList>
    </citation>
    <scope>NUCLEOTIDE SEQUENCE [LARGE SCALE GENOMIC DNA]</scope>
    <source>
        <strain evidence="2 3">DSM 46306</strain>
    </source>
</reference>
<dbReference type="RefSeq" id="WP_021756169.1">
    <property type="nucleotide sequence ID" value="NC_022438.1"/>
</dbReference>
<dbReference type="OrthoDB" id="3716589at2"/>
<gene>
    <name evidence="2" type="ORF">O159_28180</name>
</gene>
<evidence type="ECO:0000313" key="3">
    <source>
        <dbReference type="Proteomes" id="UP000016743"/>
    </source>
</evidence>
<sequence>MRKLEYASLLHVGFHRRQLWVMSVFEIVFVLVAAATIVTPLALAVAALSDGLHMTLLGVFAGTLVASSVGAFIGSGWMVLSIREDKLFQYFKER</sequence>
<evidence type="ECO:0000313" key="2">
    <source>
        <dbReference type="EMBL" id="AGW42699.1"/>
    </source>
</evidence>
<protein>
    <submittedName>
        <fullName evidence="2">Uncharacterized protein</fullName>
    </submittedName>
</protein>
<dbReference type="Proteomes" id="UP000016743">
    <property type="component" value="Chromosome"/>
</dbReference>
<organism evidence="2 3">
    <name type="scientific">Leifsonia xyli subsp. cynodontis DSM 46306</name>
    <dbReference type="NCBI Taxonomy" id="1389489"/>
    <lineage>
        <taxon>Bacteria</taxon>
        <taxon>Bacillati</taxon>
        <taxon>Actinomycetota</taxon>
        <taxon>Actinomycetes</taxon>
        <taxon>Micrococcales</taxon>
        <taxon>Microbacteriaceae</taxon>
        <taxon>Leifsonia</taxon>
    </lineage>
</organism>
<accession>U3PAW6</accession>
<proteinExistence type="predicted"/>
<dbReference type="HOGENOM" id="CLU_2382588_0_0_11"/>
<dbReference type="AlphaFoldDB" id="U3PAW6"/>
<keyword evidence="1" id="KW-1133">Transmembrane helix</keyword>
<dbReference type="EMBL" id="CP006734">
    <property type="protein sequence ID" value="AGW42699.1"/>
    <property type="molecule type" value="Genomic_DNA"/>
</dbReference>
<feature type="transmembrane region" description="Helical" evidence="1">
    <location>
        <begin position="54"/>
        <end position="80"/>
    </location>
</feature>
<name>U3PAW6_LEIXC</name>
<keyword evidence="1" id="KW-0812">Transmembrane</keyword>
<keyword evidence="3" id="KW-1185">Reference proteome</keyword>
<dbReference type="KEGG" id="lxy:O159_28180"/>
<evidence type="ECO:0000256" key="1">
    <source>
        <dbReference type="SAM" id="Phobius"/>
    </source>
</evidence>